<evidence type="ECO:0000313" key="4">
    <source>
        <dbReference type="Proteomes" id="UP000007842"/>
    </source>
</evidence>
<reference evidence="4" key="1">
    <citation type="submission" date="2011-12" db="EMBL/GenBank/DDBJ databases">
        <title>Complete genome sequence of Streptomyces cattleya strain DSM 46488.</title>
        <authorList>
            <person name="Ou H.-Y."/>
            <person name="Li P."/>
            <person name="Zhao C."/>
            <person name="O'Hagan D."/>
            <person name="Deng Z."/>
        </authorList>
    </citation>
    <scope>NUCLEOTIDE SEQUENCE [LARGE SCALE GENOMIC DNA]</scope>
    <source>
        <strain evidence="4">ATCC 35852 / DSM 46488 / JCM 4925 / NBRC 14057 / NRRL 8057</strain>
    </source>
</reference>
<dbReference type="KEGG" id="sct:SCAT_2231"/>
<feature type="transmembrane region" description="Helical" evidence="2">
    <location>
        <begin position="40"/>
        <end position="60"/>
    </location>
</feature>
<dbReference type="HOGENOM" id="CLU_184562_0_0_11"/>
<dbReference type="Pfam" id="PF16945">
    <property type="entry name" value="Phage_r1t_holin"/>
    <property type="match status" value="1"/>
</dbReference>
<evidence type="ECO:0000313" key="3">
    <source>
        <dbReference type="EMBL" id="AEW94584.1"/>
    </source>
</evidence>
<gene>
    <name evidence="3" type="ordered locus">SCATT_22130</name>
</gene>
<dbReference type="KEGG" id="scy:SCATT_22130"/>
<accession>G8WP82</accession>
<keyword evidence="2" id="KW-1133">Transmembrane helix</keyword>
<feature type="region of interest" description="Disordered" evidence="1">
    <location>
        <begin position="69"/>
        <end position="95"/>
    </location>
</feature>
<dbReference type="PATRIC" id="fig|1003195.11.peg.3744"/>
<dbReference type="STRING" id="1003195.SCATT_22130"/>
<feature type="transmembrane region" description="Helical" evidence="2">
    <location>
        <begin position="12"/>
        <end position="34"/>
    </location>
</feature>
<proteinExistence type="predicted"/>
<dbReference type="EMBL" id="CP003219">
    <property type="protein sequence ID" value="AEW94584.1"/>
    <property type="molecule type" value="Genomic_DNA"/>
</dbReference>
<dbReference type="InterPro" id="IPR020109">
    <property type="entry name" value="Holin_r1t"/>
</dbReference>
<evidence type="ECO:0000256" key="1">
    <source>
        <dbReference type="SAM" id="MobiDB-lite"/>
    </source>
</evidence>
<protein>
    <submittedName>
        <fullName evidence="3">Uncharacterized protein</fullName>
    </submittedName>
</protein>
<name>F8JXB4_STREN</name>
<accession>F8JXB4</accession>
<keyword evidence="2" id="KW-0472">Membrane</keyword>
<dbReference type="RefSeq" id="WP_014142978.1">
    <property type="nucleotide sequence ID" value="NC_016111.1"/>
</dbReference>
<organism evidence="3 4">
    <name type="scientific">Streptantibioticus cattleyicolor (strain ATCC 35852 / DSM 46488 / JCM 4925 / NBRC 14057 / NRRL 8057)</name>
    <name type="common">Streptomyces cattleya</name>
    <dbReference type="NCBI Taxonomy" id="1003195"/>
    <lineage>
        <taxon>Bacteria</taxon>
        <taxon>Bacillati</taxon>
        <taxon>Actinomycetota</taxon>
        <taxon>Actinomycetes</taxon>
        <taxon>Kitasatosporales</taxon>
        <taxon>Streptomycetaceae</taxon>
        <taxon>Streptantibioticus</taxon>
    </lineage>
</organism>
<sequence length="95" mass="9161">MNRRWLDLGERTVATYVQAVCGLLLADATGLMSLGALRAAAVAALPAAFAVIKSALALGLGPSGTASLLPPAPPSGAAAGPEAIRAAPSGPEAAG</sequence>
<dbReference type="Proteomes" id="UP000007842">
    <property type="component" value="Chromosome"/>
</dbReference>
<dbReference type="AlphaFoldDB" id="F8JXB4"/>
<keyword evidence="4" id="KW-1185">Reference proteome</keyword>
<keyword evidence="2" id="KW-0812">Transmembrane</keyword>
<evidence type="ECO:0000256" key="2">
    <source>
        <dbReference type="SAM" id="Phobius"/>
    </source>
</evidence>
<feature type="compositionally biased region" description="Low complexity" evidence="1">
    <location>
        <begin position="69"/>
        <end position="88"/>
    </location>
</feature>